<evidence type="ECO:0000256" key="1">
    <source>
        <dbReference type="SAM" id="MobiDB-lite"/>
    </source>
</evidence>
<organism evidence="2 3">
    <name type="scientific">Marinobacterium weihaiense</name>
    <dbReference type="NCBI Taxonomy" id="2851016"/>
    <lineage>
        <taxon>Bacteria</taxon>
        <taxon>Pseudomonadati</taxon>
        <taxon>Pseudomonadota</taxon>
        <taxon>Gammaproteobacteria</taxon>
        <taxon>Oceanospirillales</taxon>
        <taxon>Oceanospirillaceae</taxon>
        <taxon>Marinobacterium</taxon>
    </lineage>
</organism>
<evidence type="ECO:0000313" key="2">
    <source>
        <dbReference type="EMBL" id="MBV0934893.1"/>
    </source>
</evidence>
<sequence>SDCCPGMLNWSGLQKKWRSTVKGKWVVLTAVTFDGEGPNDDYLPDREQPDVQKRKRRNK</sequence>
<comment type="caution">
    <text evidence="2">The sequence shown here is derived from an EMBL/GenBank/DDBJ whole genome shotgun (WGS) entry which is preliminary data.</text>
</comment>
<feature type="region of interest" description="Disordered" evidence="1">
    <location>
        <begin position="36"/>
        <end position="59"/>
    </location>
</feature>
<name>A0ABS6MF26_9GAMM</name>
<evidence type="ECO:0000313" key="3">
    <source>
        <dbReference type="Proteomes" id="UP000755551"/>
    </source>
</evidence>
<feature type="compositionally biased region" description="Basic and acidic residues" evidence="1">
    <location>
        <begin position="43"/>
        <end position="52"/>
    </location>
</feature>
<feature type="non-terminal residue" evidence="2">
    <location>
        <position position="1"/>
    </location>
</feature>
<protein>
    <submittedName>
        <fullName evidence="2">Uncharacterized protein</fullName>
    </submittedName>
</protein>
<gene>
    <name evidence="2" type="ORF">KTN04_16280</name>
</gene>
<keyword evidence="3" id="KW-1185">Reference proteome</keyword>
<dbReference type="EMBL" id="JAHQZT010000046">
    <property type="protein sequence ID" value="MBV0934893.1"/>
    <property type="molecule type" value="Genomic_DNA"/>
</dbReference>
<reference evidence="2 3" key="1">
    <citation type="submission" date="2021-06" db="EMBL/GenBank/DDBJ databases">
        <title>Bacterium isolated from marine sediment.</title>
        <authorList>
            <person name="Zhu K.-L."/>
            <person name="Du Z.-J."/>
            <person name="Liang Q.-Y."/>
        </authorList>
    </citation>
    <scope>NUCLEOTIDE SEQUENCE [LARGE SCALE GENOMIC DNA]</scope>
    <source>
        <strain evidence="2 3">A346</strain>
    </source>
</reference>
<dbReference type="Proteomes" id="UP000755551">
    <property type="component" value="Unassembled WGS sequence"/>
</dbReference>
<dbReference type="RefSeq" id="WP_217336281.1">
    <property type="nucleotide sequence ID" value="NZ_JAHQZT010000046.1"/>
</dbReference>
<accession>A0ABS6MF26</accession>
<proteinExistence type="predicted"/>